<protein>
    <recommendedName>
        <fullName evidence="3">Cytochrome oxidase subunit I profile domain-containing protein</fullName>
    </recommendedName>
</protein>
<keyword evidence="1" id="KW-0472">Membrane</keyword>
<feature type="transmembrane region" description="Helical" evidence="1">
    <location>
        <begin position="178"/>
        <end position="198"/>
    </location>
</feature>
<feature type="transmembrane region" description="Helical" evidence="1">
    <location>
        <begin position="34"/>
        <end position="56"/>
    </location>
</feature>
<proteinExistence type="predicted"/>
<feature type="transmembrane region" description="Helical" evidence="1">
    <location>
        <begin position="112"/>
        <end position="131"/>
    </location>
</feature>
<organism evidence="2">
    <name type="scientific">marine sediment metagenome</name>
    <dbReference type="NCBI Taxonomy" id="412755"/>
    <lineage>
        <taxon>unclassified sequences</taxon>
        <taxon>metagenomes</taxon>
        <taxon>ecological metagenomes</taxon>
    </lineage>
</organism>
<accession>X1CBZ1</accession>
<comment type="caution">
    <text evidence="2">The sequence shown here is derived from an EMBL/GenBank/DDBJ whole genome shotgun (WGS) entry which is preliminary data.</text>
</comment>
<gene>
    <name evidence="2" type="ORF">S01H4_42805</name>
</gene>
<sequence>MEPIIQVILSFAAVAIFIALIIILNFRKQGTQKALIWVMTIIFGILMTVIVVLDGIEIFPFRLGDYQSPGFDLEFGSWHVGLILGLPALISLSIGTILVLYDEAKYVMWHGFAAGGSLIVTIINVILLIFLTPPEILNYSGMIHTLHIFLGAFGLATGVASFFFGASGQRNIARMTGYFTLAGWWGAFLLGLLLELPIPPVY</sequence>
<evidence type="ECO:0000313" key="2">
    <source>
        <dbReference type="EMBL" id="GAG93808.1"/>
    </source>
</evidence>
<dbReference type="AlphaFoldDB" id="X1CBZ1"/>
<keyword evidence="1" id="KW-1133">Transmembrane helix</keyword>
<evidence type="ECO:0008006" key="3">
    <source>
        <dbReference type="Google" id="ProtNLM"/>
    </source>
</evidence>
<reference evidence="2" key="1">
    <citation type="journal article" date="2014" name="Front. Microbiol.">
        <title>High frequency of phylogenetically diverse reductive dehalogenase-homologous genes in deep subseafloor sedimentary metagenomes.</title>
        <authorList>
            <person name="Kawai M."/>
            <person name="Futagami T."/>
            <person name="Toyoda A."/>
            <person name="Takaki Y."/>
            <person name="Nishi S."/>
            <person name="Hori S."/>
            <person name="Arai W."/>
            <person name="Tsubouchi T."/>
            <person name="Morono Y."/>
            <person name="Uchiyama I."/>
            <person name="Ito T."/>
            <person name="Fujiyama A."/>
            <person name="Inagaki F."/>
            <person name="Takami H."/>
        </authorList>
    </citation>
    <scope>NUCLEOTIDE SEQUENCE</scope>
    <source>
        <strain evidence="2">Expedition CK06-06</strain>
    </source>
</reference>
<feature type="transmembrane region" description="Helical" evidence="1">
    <location>
        <begin position="143"/>
        <end position="166"/>
    </location>
</feature>
<dbReference type="EMBL" id="BART01023545">
    <property type="protein sequence ID" value="GAG93808.1"/>
    <property type="molecule type" value="Genomic_DNA"/>
</dbReference>
<feature type="transmembrane region" description="Helical" evidence="1">
    <location>
        <begin position="76"/>
        <end position="100"/>
    </location>
</feature>
<feature type="transmembrane region" description="Helical" evidence="1">
    <location>
        <begin position="6"/>
        <end position="27"/>
    </location>
</feature>
<keyword evidence="1" id="KW-0812">Transmembrane</keyword>
<name>X1CBZ1_9ZZZZ</name>
<evidence type="ECO:0000256" key="1">
    <source>
        <dbReference type="SAM" id="Phobius"/>
    </source>
</evidence>